<dbReference type="Gene3D" id="3.40.1350.10">
    <property type="match status" value="1"/>
</dbReference>
<dbReference type="Proteomes" id="UP000677918">
    <property type="component" value="Unassembled WGS sequence"/>
</dbReference>
<gene>
    <name evidence="2" type="ORF">XYCOK13_18500</name>
</gene>
<comment type="caution">
    <text evidence="2">The sequence shown here is derived from an EMBL/GenBank/DDBJ whole genome shotgun (WGS) entry which is preliminary data.</text>
</comment>
<accession>A0A8J4H3S9</accession>
<sequence length="396" mass="45966">MSEQINSSLDEAIRIFEAAEANLSKLERLWERMYELTPGGIVFGDNIQYEELYRSYINILTHLPKINGWKPQTEPRNLNSIAQSRLDALEIDEISAKISVEEWIQEPGHELREYRFRFNHKRKQLIRDSVSTIFNEINVILSGIQSIYREDCSYLVQTDEWIQLHTKVKEVDTLLGSSVVRPQSWSDLLRTISFNSVGDLRKIIHDWPMLKDSLMQSLFDENDPIPINIEDLSDIIAQKPKGTVITKLNWNKLNPDNFERLIYSLISFEEGYENAEWLMHTNAPDRGRDLSVMRVFKDGLSGVTRRRVLIQCKHYLTKSVNPADIALLKDQIKLWEPPRIDDVVIATSGRFTADAVALIERHNQSDSALKIEMWPESHLENLLARRPALIAEFQLR</sequence>
<evidence type="ECO:0000313" key="3">
    <source>
        <dbReference type="Proteomes" id="UP000677918"/>
    </source>
</evidence>
<dbReference type="GO" id="GO:0009307">
    <property type="term" value="P:DNA restriction-modification system"/>
    <property type="evidence" value="ECO:0007669"/>
    <property type="project" value="InterPro"/>
</dbReference>
<feature type="domain" description="Restriction endonuclease type IV Mrr" evidence="1">
    <location>
        <begin position="252"/>
        <end position="382"/>
    </location>
</feature>
<dbReference type="InterPro" id="IPR011856">
    <property type="entry name" value="tRNA_endonuc-like_dom_sf"/>
</dbReference>
<dbReference type="EMBL" id="BOVK01000022">
    <property type="protein sequence ID" value="GIQ69026.1"/>
    <property type="molecule type" value="Genomic_DNA"/>
</dbReference>
<protein>
    <recommendedName>
        <fullName evidence="1">Restriction endonuclease type IV Mrr domain-containing protein</fullName>
    </recommendedName>
</protein>
<dbReference type="AlphaFoldDB" id="A0A8J4H3S9"/>
<proteinExistence type="predicted"/>
<reference evidence="2" key="1">
    <citation type="submission" date="2021-04" db="EMBL/GenBank/DDBJ databases">
        <title>Draft genome sequence of Xylanibacillus composti strain K13.</title>
        <authorList>
            <person name="Uke A."/>
            <person name="Chhe C."/>
            <person name="Baramee S."/>
            <person name="Kosugi A."/>
        </authorList>
    </citation>
    <scope>NUCLEOTIDE SEQUENCE</scope>
    <source>
        <strain evidence="2">K13</strain>
    </source>
</reference>
<dbReference type="GO" id="GO:0003677">
    <property type="term" value="F:DNA binding"/>
    <property type="evidence" value="ECO:0007669"/>
    <property type="project" value="InterPro"/>
</dbReference>
<dbReference type="Pfam" id="PF04471">
    <property type="entry name" value="Mrr_cat"/>
    <property type="match status" value="1"/>
</dbReference>
<organism evidence="2 3">
    <name type="scientific">Xylanibacillus composti</name>
    <dbReference type="NCBI Taxonomy" id="1572762"/>
    <lineage>
        <taxon>Bacteria</taxon>
        <taxon>Bacillati</taxon>
        <taxon>Bacillota</taxon>
        <taxon>Bacilli</taxon>
        <taxon>Bacillales</taxon>
        <taxon>Paenibacillaceae</taxon>
        <taxon>Xylanibacillus</taxon>
    </lineage>
</organism>
<evidence type="ECO:0000313" key="2">
    <source>
        <dbReference type="EMBL" id="GIQ69026.1"/>
    </source>
</evidence>
<evidence type="ECO:0000259" key="1">
    <source>
        <dbReference type="Pfam" id="PF04471"/>
    </source>
</evidence>
<dbReference type="RefSeq" id="WP_213411833.1">
    <property type="nucleotide sequence ID" value="NZ_BOVK01000022.1"/>
</dbReference>
<dbReference type="GO" id="GO:0004519">
    <property type="term" value="F:endonuclease activity"/>
    <property type="evidence" value="ECO:0007669"/>
    <property type="project" value="InterPro"/>
</dbReference>
<name>A0A8J4H3S9_9BACL</name>
<dbReference type="InterPro" id="IPR007560">
    <property type="entry name" value="Restrct_endonuc_IV_Mrr"/>
</dbReference>
<keyword evidence="3" id="KW-1185">Reference proteome</keyword>